<protein>
    <submittedName>
        <fullName evidence="1">Uncharacterized protein</fullName>
    </submittedName>
</protein>
<name>A0A438CJL6_VITVI</name>
<proteinExistence type="predicted"/>
<dbReference type="AlphaFoldDB" id="A0A438CJL6"/>
<evidence type="ECO:0000313" key="2">
    <source>
        <dbReference type="Proteomes" id="UP000288805"/>
    </source>
</evidence>
<accession>A0A438CJL6</accession>
<sequence>MILPHPHHHHHLDLPYSWTTTVPPPLPSPVVDDTQAHIERIEQRMRSLHVTDGVMSWDGMMTCLLPALPVEFCMSDIERYTGICMSDIERYMGIGCPRIHL</sequence>
<evidence type="ECO:0000313" key="1">
    <source>
        <dbReference type="EMBL" id="RVW23404.1"/>
    </source>
</evidence>
<dbReference type="Proteomes" id="UP000288805">
    <property type="component" value="Unassembled WGS sequence"/>
</dbReference>
<comment type="caution">
    <text evidence="1">The sequence shown here is derived from an EMBL/GenBank/DDBJ whole genome shotgun (WGS) entry which is preliminary data.</text>
</comment>
<reference evidence="1 2" key="1">
    <citation type="journal article" date="2018" name="PLoS Genet.">
        <title>Population sequencing reveals clonal diversity and ancestral inbreeding in the grapevine cultivar Chardonnay.</title>
        <authorList>
            <person name="Roach M.J."/>
            <person name="Johnson D.L."/>
            <person name="Bohlmann J."/>
            <person name="van Vuuren H.J."/>
            <person name="Jones S.J."/>
            <person name="Pretorius I.S."/>
            <person name="Schmidt S.A."/>
            <person name="Borneman A.R."/>
        </authorList>
    </citation>
    <scope>NUCLEOTIDE SEQUENCE [LARGE SCALE GENOMIC DNA]</scope>
    <source>
        <strain evidence="2">cv. Chardonnay</strain>
        <tissue evidence="1">Leaf</tissue>
    </source>
</reference>
<organism evidence="1 2">
    <name type="scientific">Vitis vinifera</name>
    <name type="common">Grape</name>
    <dbReference type="NCBI Taxonomy" id="29760"/>
    <lineage>
        <taxon>Eukaryota</taxon>
        <taxon>Viridiplantae</taxon>
        <taxon>Streptophyta</taxon>
        <taxon>Embryophyta</taxon>
        <taxon>Tracheophyta</taxon>
        <taxon>Spermatophyta</taxon>
        <taxon>Magnoliopsida</taxon>
        <taxon>eudicotyledons</taxon>
        <taxon>Gunneridae</taxon>
        <taxon>Pentapetalae</taxon>
        <taxon>rosids</taxon>
        <taxon>Vitales</taxon>
        <taxon>Vitaceae</taxon>
        <taxon>Viteae</taxon>
        <taxon>Vitis</taxon>
    </lineage>
</organism>
<dbReference type="EMBL" id="QGNW01002196">
    <property type="protein sequence ID" value="RVW23404.1"/>
    <property type="molecule type" value="Genomic_DNA"/>
</dbReference>
<gene>
    <name evidence="1" type="ORF">CK203_094569</name>
</gene>